<dbReference type="Gene3D" id="3.40.140.10">
    <property type="entry name" value="Cytidine Deaminase, domain 2"/>
    <property type="match status" value="1"/>
</dbReference>
<dbReference type="Pfam" id="PF14424">
    <property type="entry name" value="Toxin-deaminase"/>
    <property type="match status" value="1"/>
</dbReference>
<protein>
    <recommendedName>
        <fullName evidence="3">CMP/dCMP-type deaminase domain-containing protein</fullName>
    </recommendedName>
</protein>
<reference evidence="1 2" key="1">
    <citation type="submission" date="2022-05" db="EMBL/GenBank/DDBJ databases">
        <title>Genome Sequencing of Bee-Associated Microbes.</title>
        <authorList>
            <person name="Dunlap C."/>
        </authorList>
    </citation>
    <scope>NUCLEOTIDE SEQUENCE [LARGE SCALE GENOMIC DNA]</scope>
    <source>
        <strain evidence="1 2">NRRL B-14421</strain>
    </source>
</reference>
<gene>
    <name evidence="1" type="ORF">M5X19_26575</name>
</gene>
<organism evidence="1 2">
    <name type="scientific">Paenibacillus alginolyticus</name>
    <dbReference type="NCBI Taxonomy" id="59839"/>
    <lineage>
        <taxon>Bacteria</taxon>
        <taxon>Bacillati</taxon>
        <taxon>Bacillota</taxon>
        <taxon>Bacilli</taxon>
        <taxon>Bacillales</taxon>
        <taxon>Paenibacillaceae</taxon>
        <taxon>Paenibacillus</taxon>
    </lineage>
</organism>
<dbReference type="EMBL" id="JAMDMX010000098">
    <property type="protein sequence ID" value="MCY9696440.1"/>
    <property type="molecule type" value="Genomic_DNA"/>
</dbReference>
<dbReference type="Proteomes" id="UP001527099">
    <property type="component" value="Unassembled WGS sequence"/>
</dbReference>
<dbReference type="RefSeq" id="WP_268617530.1">
    <property type="nucleotide sequence ID" value="NZ_JAMDMX010000098.1"/>
</dbReference>
<evidence type="ECO:0008006" key="3">
    <source>
        <dbReference type="Google" id="ProtNLM"/>
    </source>
</evidence>
<accession>A0ABT4GJR0</accession>
<comment type="caution">
    <text evidence="1">The sequence shown here is derived from an EMBL/GenBank/DDBJ whole genome shotgun (WGS) entry which is preliminary data.</text>
</comment>
<evidence type="ECO:0000313" key="2">
    <source>
        <dbReference type="Proteomes" id="UP001527099"/>
    </source>
</evidence>
<dbReference type="InterPro" id="IPR032721">
    <property type="entry name" value="Toxin-deaminase"/>
</dbReference>
<name>A0ABT4GJR0_9BACL</name>
<evidence type="ECO:0000313" key="1">
    <source>
        <dbReference type="EMBL" id="MCY9696440.1"/>
    </source>
</evidence>
<sequence>MKEKVAEEKKGERKLGICRKIKYDSQIAIANKLRTLAFNQAKDALIAKYKSGVGLGETKKYNKIKNGGANIGALIIGDVEFAACSAVQSEDYIYNDFFVTNTPDVSNVLHVTANRDINYSEGWTREEDSEAKLLWEIENNYNYLLNSHQVIDLYTYFQPCLSCDYYIINFLKKNIKIDINIYYESNYPDGKRYLIEW</sequence>
<proteinExistence type="predicted"/>
<keyword evidence="2" id="KW-1185">Reference proteome</keyword>